<feature type="compositionally biased region" description="Basic and acidic residues" evidence="1">
    <location>
        <begin position="1"/>
        <end position="13"/>
    </location>
</feature>
<protein>
    <submittedName>
        <fullName evidence="3">Uncharacterized protein</fullName>
    </submittedName>
</protein>
<evidence type="ECO:0000256" key="2">
    <source>
        <dbReference type="SAM" id="Phobius"/>
    </source>
</evidence>
<feature type="compositionally biased region" description="Basic and acidic residues" evidence="1">
    <location>
        <begin position="22"/>
        <end position="51"/>
    </location>
</feature>
<feature type="region of interest" description="Disordered" evidence="1">
    <location>
        <begin position="1"/>
        <end position="72"/>
    </location>
</feature>
<evidence type="ECO:0000313" key="4">
    <source>
        <dbReference type="Proteomes" id="UP000629911"/>
    </source>
</evidence>
<sequence length="123" mass="13202">MATGHRDPRRLDALIESLPLDRAPDDDPPDRSVTREAVGRVTGEERGERRASAPLRTWTRLSSPPVDGPATQSKVRLAAVAWVRPPRVTGWAGRRAGRRRSTAVGGLAMVGLGASVAFTGRAE</sequence>
<reference evidence="4" key="1">
    <citation type="journal article" date="2019" name="Int. J. Syst. Evol. Microbiol.">
        <title>The Global Catalogue of Microorganisms (GCM) 10K type strain sequencing project: providing services to taxonomists for standard genome sequencing and annotation.</title>
        <authorList>
            <consortium name="The Broad Institute Genomics Platform"/>
            <consortium name="The Broad Institute Genome Sequencing Center for Infectious Disease"/>
            <person name="Wu L."/>
            <person name="Ma J."/>
        </authorList>
    </citation>
    <scope>NUCLEOTIDE SEQUENCE [LARGE SCALE GENOMIC DNA]</scope>
    <source>
        <strain evidence="4">JCM 4422</strain>
    </source>
</reference>
<name>A0ABQ2U1Q5_9ACTN</name>
<keyword evidence="4" id="KW-1185">Reference proteome</keyword>
<proteinExistence type="predicted"/>
<evidence type="ECO:0000256" key="1">
    <source>
        <dbReference type="SAM" id="MobiDB-lite"/>
    </source>
</evidence>
<keyword evidence="2" id="KW-0472">Membrane</keyword>
<dbReference type="Proteomes" id="UP000629911">
    <property type="component" value="Unassembled WGS sequence"/>
</dbReference>
<feature type="transmembrane region" description="Helical" evidence="2">
    <location>
        <begin position="103"/>
        <end position="122"/>
    </location>
</feature>
<keyword evidence="2" id="KW-1133">Transmembrane helix</keyword>
<gene>
    <name evidence="3" type="ORF">GCM10010287_35250</name>
</gene>
<accession>A0ABQ2U1Q5</accession>
<comment type="caution">
    <text evidence="3">The sequence shown here is derived from an EMBL/GenBank/DDBJ whole genome shotgun (WGS) entry which is preliminary data.</text>
</comment>
<organism evidence="3 4">
    <name type="scientific">Streptomyces variabilis</name>
    <dbReference type="NCBI Taxonomy" id="67372"/>
    <lineage>
        <taxon>Bacteria</taxon>
        <taxon>Bacillati</taxon>
        <taxon>Actinomycetota</taxon>
        <taxon>Actinomycetes</taxon>
        <taxon>Kitasatosporales</taxon>
        <taxon>Streptomycetaceae</taxon>
        <taxon>Streptomyces</taxon>
        <taxon>Streptomyces griseoincarnatus group</taxon>
    </lineage>
</organism>
<dbReference type="RefSeq" id="WP_246539044.1">
    <property type="nucleotide sequence ID" value="NZ_BMTZ01000009.1"/>
</dbReference>
<evidence type="ECO:0000313" key="3">
    <source>
        <dbReference type="EMBL" id="GGT57949.1"/>
    </source>
</evidence>
<dbReference type="EMBL" id="BMTZ01000009">
    <property type="protein sequence ID" value="GGT57949.1"/>
    <property type="molecule type" value="Genomic_DNA"/>
</dbReference>
<keyword evidence="2" id="KW-0812">Transmembrane</keyword>